<dbReference type="EC" id="3.4.23.36" evidence="9"/>
<keyword evidence="6 9" id="KW-0378">Hydrolase</keyword>
<feature type="compositionally biased region" description="Polar residues" evidence="11">
    <location>
        <begin position="1"/>
        <end position="10"/>
    </location>
</feature>
<dbReference type="PANTHER" id="PTHR33695">
    <property type="entry name" value="LIPOPROTEIN SIGNAL PEPTIDASE"/>
    <property type="match status" value="1"/>
</dbReference>
<keyword evidence="4 9" id="KW-0812">Transmembrane</keyword>
<evidence type="ECO:0000313" key="13">
    <source>
        <dbReference type="Proteomes" id="UP001558353"/>
    </source>
</evidence>
<evidence type="ECO:0000256" key="8">
    <source>
        <dbReference type="ARBA" id="ARBA00023136"/>
    </source>
</evidence>
<feature type="region of interest" description="Disordered" evidence="11">
    <location>
        <begin position="1"/>
        <end position="20"/>
    </location>
</feature>
<comment type="caution">
    <text evidence="9">Lacks conserved residue(s) required for the propagation of feature annotation.</text>
</comment>
<dbReference type="PANTHER" id="PTHR33695:SF1">
    <property type="entry name" value="LIPOPROTEIN SIGNAL PEPTIDASE"/>
    <property type="match status" value="1"/>
</dbReference>
<comment type="function">
    <text evidence="9">This protein specifically catalyzes the removal of signal peptides from prolipoproteins.</text>
</comment>
<dbReference type="HAMAP" id="MF_00161">
    <property type="entry name" value="LspA"/>
    <property type="match status" value="1"/>
</dbReference>
<dbReference type="EMBL" id="JAYWMA010000001">
    <property type="protein sequence ID" value="MEX3527719.1"/>
    <property type="molecule type" value="Genomic_DNA"/>
</dbReference>
<dbReference type="Pfam" id="PF01252">
    <property type="entry name" value="Peptidase_A8"/>
    <property type="match status" value="1"/>
</dbReference>
<dbReference type="GO" id="GO:0004190">
    <property type="term" value="F:aspartic-type endopeptidase activity"/>
    <property type="evidence" value="ECO:0007669"/>
    <property type="project" value="UniProtKB-EC"/>
</dbReference>
<proteinExistence type="inferred from homology"/>
<feature type="active site" evidence="9">
    <location>
        <position position="158"/>
    </location>
</feature>
<evidence type="ECO:0000256" key="11">
    <source>
        <dbReference type="SAM" id="MobiDB-lite"/>
    </source>
</evidence>
<organism evidence="12 13">
    <name type="scientific">Corynebacterium xerosis</name>
    <dbReference type="NCBI Taxonomy" id="1725"/>
    <lineage>
        <taxon>Bacteria</taxon>
        <taxon>Bacillati</taxon>
        <taxon>Actinomycetota</taxon>
        <taxon>Actinomycetes</taxon>
        <taxon>Mycobacteriales</taxon>
        <taxon>Corynebacteriaceae</taxon>
        <taxon>Corynebacterium</taxon>
    </lineage>
</organism>
<reference evidence="12 13" key="1">
    <citation type="journal article" date="2024" name="Fungal Genet. Biol.">
        <title>The porcine skin microbiome exhibits broad fungal antagonism.</title>
        <authorList>
            <person name="De La Cruz K.F."/>
            <person name="Townsend E.C."/>
            <person name="Alex Cheong J.Z."/>
            <person name="Salamzade R."/>
            <person name="Liu A."/>
            <person name="Sandstrom S."/>
            <person name="Davila E."/>
            <person name="Huang L."/>
            <person name="Xu K.H."/>
            <person name="Wu S.Y."/>
            <person name="Meudt J.J."/>
            <person name="Shanmuganayagam D."/>
            <person name="Gibson A.L.F."/>
            <person name="Kalan L.R."/>
        </authorList>
    </citation>
    <scope>NUCLEOTIDE SEQUENCE [LARGE SCALE GENOMIC DNA]</scope>
    <source>
        <strain evidence="12 13">LK2569</strain>
    </source>
</reference>
<keyword evidence="13" id="KW-1185">Reference proteome</keyword>
<keyword evidence="7 9" id="KW-1133">Transmembrane helix</keyword>
<name>A0ABV3UQY4_9CORY</name>
<evidence type="ECO:0000256" key="10">
    <source>
        <dbReference type="RuleBase" id="RU004181"/>
    </source>
</evidence>
<dbReference type="NCBIfam" id="TIGR00077">
    <property type="entry name" value="lspA"/>
    <property type="match status" value="1"/>
</dbReference>
<feature type="compositionally biased region" description="Basic and acidic residues" evidence="11">
    <location>
        <begin position="183"/>
        <end position="205"/>
    </location>
</feature>
<evidence type="ECO:0000313" key="12">
    <source>
        <dbReference type="EMBL" id="MEX3527719.1"/>
    </source>
</evidence>
<evidence type="ECO:0000256" key="4">
    <source>
        <dbReference type="ARBA" id="ARBA00022692"/>
    </source>
</evidence>
<dbReference type="Proteomes" id="UP001558353">
    <property type="component" value="Unassembled WGS sequence"/>
</dbReference>
<evidence type="ECO:0000256" key="7">
    <source>
        <dbReference type="ARBA" id="ARBA00022989"/>
    </source>
</evidence>
<keyword evidence="5 9" id="KW-0064">Aspartyl protease</keyword>
<comment type="catalytic activity">
    <reaction evidence="9">
        <text>Release of signal peptides from bacterial membrane prolipoproteins. Hydrolyzes -Xaa-Yaa-Zaa-|-(S,diacylglyceryl)Cys-, in which Xaa is hydrophobic (preferably Leu), and Yaa (Ala or Ser) and Zaa (Gly or Ala) have small, neutral side chains.</text>
        <dbReference type="EC" id="3.4.23.36"/>
    </reaction>
</comment>
<evidence type="ECO:0000256" key="1">
    <source>
        <dbReference type="ARBA" id="ARBA00006139"/>
    </source>
</evidence>
<protein>
    <recommendedName>
        <fullName evidence="9">Lipoprotein signal peptidase</fullName>
        <ecNumber evidence="9">3.4.23.36</ecNumber>
    </recommendedName>
    <alternativeName>
        <fullName evidence="9">Prolipoprotein signal peptidase</fullName>
    </alternativeName>
    <alternativeName>
        <fullName evidence="9">Signal peptidase II</fullName>
        <shortName evidence="9">SPase II</shortName>
    </alternativeName>
</protein>
<evidence type="ECO:0000256" key="6">
    <source>
        <dbReference type="ARBA" id="ARBA00022801"/>
    </source>
</evidence>
<feature type="transmembrane region" description="Helical" evidence="9">
    <location>
        <begin position="113"/>
        <end position="132"/>
    </location>
</feature>
<accession>A0ABV3UQY4</accession>
<keyword evidence="3 9" id="KW-0645">Protease</keyword>
<gene>
    <name evidence="9 12" type="primary">lspA</name>
    <name evidence="12" type="ORF">VVR64_01355</name>
</gene>
<feature type="transmembrane region" description="Helical" evidence="9">
    <location>
        <begin position="87"/>
        <end position="107"/>
    </location>
</feature>
<keyword evidence="2 9" id="KW-1003">Cell membrane</keyword>
<comment type="similarity">
    <text evidence="1 9 10">Belongs to the peptidase A8 family.</text>
</comment>
<comment type="pathway">
    <text evidence="9">Protein modification; lipoprotein biosynthesis (signal peptide cleavage).</text>
</comment>
<dbReference type="PRINTS" id="PR00781">
    <property type="entry name" value="LIPOSIGPTASE"/>
</dbReference>
<feature type="active site" evidence="9">
    <location>
        <position position="144"/>
    </location>
</feature>
<keyword evidence="8 9" id="KW-0472">Membrane</keyword>
<evidence type="ECO:0000256" key="2">
    <source>
        <dbReference type="ARBA" id="ARBA00022475"/>
    </source>
</evidence>
<dbReference type="InterPro" id="IPR001872">
    <property type="entry name" value="Peptidase_A8"/>
</dbReference>
<evidence type="ECO:0000256" key="5">
    <source>
        <dbReference type="ARBA" id="ARBA00022750"/>
    </source>
</evidence>
<sequence length="212" mass="22653">MTNPRNTGPEPTSPPDATASRWSALRPKRGLLAATVLAVAAIDQISKIVAVDALEGKAPVDLLGEWFQLTLLRNPGAAFSMGTGSTWLFTTIQIVFIVAVAVGSKWLRTPWPTISAGLIAGGAAGNLIDRLFRDPSFYFGHVVDFLSVRGFAVFNLADSAITVGVIMLAAWIMFSPDVDEMTGDAKTEKETKREDAKQTTKREGAGEETADA</sequence>
<comment type="caution">
    <text evidence="12">The sequence shown here is derived from an EMBL/GenBank/DDBJ whole genome shotgun (WGS) entry which is preliminary data.</text>
</comment>
<comment type="subcellular location">
    <subcellularLocation>
        <location evidence="9">Cell membrane</location>
        <topology evidence="9">Multi-pass membrane protein</topology>
    </subcellularLocation>
</comment>
<dbReference type="RefSeq" id="WP_368521905.1">
    <property type="nucleotide sequence ID" value="NZ_JAYWMA010000001.1"/>
</dbReference>
<feature type="transmembrane region" description="Helical" evidence="9">
    <location>
        <begin position="153"/>
        <end position="174"/>
    </location>
</feature>
<feature type="region of interest" description="Disordered" evidence="11">
    <location>
        <begin position="183"/>
        <end position="212"/>
    </location>
</feature>
<evidence type="ECO:0000256" key="9">
    <source>
        <dbReference type="HAMAP-Rule" id="MF_00161"/>
    </source>
</evidence>
<evidence type="ECO:0000256" key="3">
    <source>
        <dbReference type="ARBA" id="ARBA00022670"/>
    </source>
</evidence>